<reference evidence="2 3" key="1">
    <citation type="journal article" date="2019" name="Int. J. Syst. Evol. Microbiol.">
        <title>The Global Catalogue of Microorganisms (GCM) 10K type strain sequencing project: providing services to taxonomists for standard genome sequencing and annotation.</title>
        <authorList>
            <consortium name="The Broad Institute Genomics Platform"/>
            <consortium name="The Broad Institute Genome Sequencing Center for Infectious Disease"/>
            <person name="Wu L."/>
            <person name="Ma J."/>
        </authorList>
    </citation>
    <scope>NUCLEOTIDE SEQUENCE [LARGE SCALE GENOMIC DNA]</scope>
    <source>
        <strain evidence="2 3">JCM 14283</strain>
    </source>
</reference>
<dbReference type="Proteomes" id="UP001501285">
    <property type="component" value="Unassembled WGS sequence"/>
</dbReference>
<comment type="caution">
    <text evidence="2">The sequence shown here is derived from an EMBL/GenBank/DDBJ whole genome shotgun (WGS) entry which is preliminary data.</text>
</comment>
<proteinExistence type="predicted"/>
<dbReference type="SUPFAM" id="SSF52980">
    <property type="entry name" value="Restriction endonuclease-like"/>
    <property type="match status" value="1"/>
</dbReference>
<feature type="domain" description="ABC-three component systems C-terminal" evidence="1">
    <location>
        <begin position="234"/>
        <end position="363"/>
    </location>
</feature>
<keyword evidence="3" id="KW-1185">Reference proteome</keyword>
<sequence>MSEQAEELELHELMQPTILDGGSAPSIPEHLALKPEKLIWLYEDSEWEEFVLEWATQLHHQYRKVRRSGGSNDHGVDVVGFATDHGFDGEWDCFQCKMYGSAITAKTAFPEIIKVVLSTMAGHYAWPRLYRFAAPKGIGQGLANIIDTPSLLKAAVVKELTKDKSVLVRQIGDVPLGDVLGAIDDADFSIFGAFEVHELIADHSATKWHSVRFGVSLPPRPLAPVPSVAPSAHEQRYIEKLMNVYNELSTNLSCSPANVHEWPTSRSRHYERQRVAFYSAEALRVFARDAVPEGTFEALQDEIYDAVIETHDREFSSGLDRLYAVTEVARVVPLAANGLVPVVYMRDRTGICHQLSNNDRLEWVV</sequence>
<accession>A0ABN2U4C9</accession>
<dbReference type="RefSeq" id="WP_343990141.1">
    <property type="nucleotide sequence ID" value="NZ_BAAANB010000014.1"/>
</dbReference>
<dbReference type="Pfam" id="PF20282">
    <property type="entry name" value="CTD6"/>
    <property type="match status" value="1"/>
</dbReference>
<evidence type="ECO:0000313" key="3">
    <source>
        <dbReference type="Proteomes" id="UP001501285"/>
    </source>
</evidence>
<dbReference type="EMBL" id="BAAANB010000014">
    <property type="protein sequence ID" value="GAA2028354.1"/>
    <property type="molecule type" value="Genomic_DNA"/>
</dbReference>
<evidence type="ECO:0000313" key="2">
    <source>
        <dbReference type="EMBL" id="GAA2028354.1"/>
    </source>
</evidence>
<gene>
    <name evidence="2" type="ORF">GCM10009740_17390</name>
</gene>
<name>A0ABN2U4C9_9MICO</name>
<protein>
    <recommendedName>
        <fullName evidence="1">ABC-three component systems C-terminal domain-containing protein</fullName>
    </recommendedName>
</protein>
<dbReference type="InterPro" id="IPR011335">
    <property type="entry name" value="Restrct_endonuc-II-like"/>
</dbReference>
<organism evidence="2 3">
    <name type="scientific">Terrabacter terrae</name>
    <dbReference type="NCBI Taxonomy" id="318434"/>
    <lineage>
        <taxon>Bacteria</taxon>
        <taxon>Bacillati</taxon>
        <taxon>Actinomycetota</taxon>
        <taxon>Actinomycetes</taxon>
        <taxon>Micrococcales</taxon>
        <taxon>Intrasporangiaceae</taxon>
        <taxon>Terrabacter</taxon>
    </lineage>
</organism>
<evidence type="ECO:0000259" key="1">
    <source>
        <dbReference type="Pfam" id="PF20282"/>
    </source>
</evidence>
<dbReference type="InterPro" id="IPR046914">
    <property type="entry name" value="ABC-3C_CTD6"/>
</dbReference>